<dbReference type="InterPro" id="IPR007914">
    <property type="entry name" value="UPF0193"/>
</dbReference>
<name>A0A8C9RWI3_SCLFO</name>
<feature type="compositionally biased region" description="Basic and acidic residues" evidence="1">
    <location>
        <begin position="135"/>
        <end position="148"/>
    </location>
</feature>
<feature type="region of interest" description="Disordered" evidence="1">
    <location>
        <begin position="130"/>
        <end position="156"/>
    </location>
</feature>
<accession>A0A8C9RWI3</accession>
<keyword evidence="3" id="KW-1185">Reference proteome</keyword>
<sequence>MEMSHKGQAVHTGGAAKGLWSCPRVPQYSKETLETIRLMMQEAKLSHFKQRQIISQLQNGGALRLPCKPTSSATGAHPRASAKQACGTAARPQKRSAEMCRAGDSYTRDKFLPSATRDLEKEKRRLQNIFATGNEKSDTPRSHHVPEERGDEEETDRFQEVLDEIEERKQFLEEMTALGKGKYYQNIITTEISQKVRELEIIDRARCAALKMLVEREQKVEKSSEHS</sequence>
<evidence type="ECO:0000256" key="1">
    <source>
        <dbReference type="SAM" id="MobiDB-lite"/>
    </source>
</evidence>
<proteinExistence type="predicted"/>
<reference evidence="2" key="3">
    <citation type="submission" date="2025-09" db="UniProtKB">
        <authorList>
            <consortium name="Ensembl"/>
        </authorList>
    </citation>
    <scope>IDENTIFICATION</scope>
</reference>
<evidence type="ECO:0000313" key="2">
    <source>
        <dbReference type="Ensembl" id="ENSSFOP00015020126.1"/>
    </source>
</evidence>
<dbReference type="KEGG" id="sfm:108940003"/>
<protein>
    <submittedName>
        <fullName evidence="2">Chromosome 22 open reading frame 23</fullName>
    </submittedName>
</protein>
<dbReference type="AlphaFoldDB" id="A0A8C9RWI3"/>
<dbReference type="OrthoDB" id="189770at2759"/>
<organism evidence="2 3">
    <name type="scientific">Scleropages formosus</name>
    <name type="common">Asian bonytongue</name>
    <name type="synonym">Osteoglossum formosum</name>
    <dbReference type="NCBI Taxonomy" id="113540"/>
    <lineage>
        <taxon>Eukaryota</taxon>
        <taxon>Metazoa</taxon>
        <taxon>Chordata</taxon>
        <taxon>Craniata</taxon>
        <taxon>Vertebrata</taxon>
        <taxon>Euteleostomi</taxon>
        <taxon>Actinopterygii</taxon>
        <taxon>Neopterygii</taxon>
        <taxon>Teleostei</taxon>
        <taxon>Osteoglossocephala</taxon>
        <taxon>Osteoglossomorpha</taxon>
        <taxon>Osteoglossiformes</taxon>
        <taxon>Osteoglossidae</taxon>
        <taxon>Scleropages</taxon>
    </lineage>
</organism>
<dbReference type="PANTHER" id="PTHR28348:SF1">
    <property type="entry name" value="UPF0193 PROTEIN EVG1"/>
    <property type="match status" value="1"/>
</dbReference>
<gene>
    <name evidence="2" type="primary">C22orf23</name>
</gene>
<dbReference type="Proteomes" id="UP000694397">
    <property type="component" value="Chromosome 20"/>
</dbReference>
<reference evidence="2 3" key="1">
    <citation type="submission" date="2019-04" db="EMBL/GenBank/DDBJ databases">
        <authorList>
            <consortium name="Wellcome Sanger Institute Data Sharing"/>
        </authorList>
    </citation>
    <scope>NUCLEOTIDE SEQUENCE [LARGE SCALE GENOMIC DNA]</scope>
</reference>
<evidence type="ECO:0000313" key="3">
    <source>
        <dbReference type="Proteomes" id="UP000694397"/>
    </source>
</evidence>
<dbReference type="Ensembl" id="ENSSFOT00015020356.2">
    <property type="protein sequence ID" value="ENSSFOP00015020126.1"/>
    <property type="gene ID" value="ENSSFOG00015012951.2"/>
</dbReference>
<dbReference type="Pfam" id="PF05250">
    <property type="entry name" value="UPF0193"/>
    <property type="match status" value="1"/>
</dbReference>
<dbReference type="PANTHER" id="PTHR28348">
    <property type="entry name" value="UPF0193 PROTEIN EVG1"/>
    <property type="match status" value="1"/>
</dbReference>
<dbReference type="GeneTree" id="ENSGT00390000010231"/>
<feature type="region of interest" description="Disordered" evidence="1">
    <location>
        <begin position="69"/>
        <end position="90"/>
    </location>
</feature>
<reference evidence="2" key="2">
    <citation type="submission" date="2025-08" db="UniProtKB">
        <authorList>
            <consortium name="Ensembl"/>
        </authorList>
    </citation>
    <scope>IDENTIFICATION</scope>
</reference>